<dbReference type="Proteomes" id="UP001189773">
    <property type="component" value="Unassembled WGS sequence"/>
</dbReference>
<evidence type="ECO:0000313" key="2">
    <source>
        <dbReference type="EMBL" id="CAJ0795462.1"/>
    </source>
</evidence>
<dbReference type="EC" id="2.1.1.144" evidence="1"/>
<dbReference type="GO" id="GO:0032259">
    <property type="term" value="P:methylation"/>
    <property type="evidence" value="ECO:0007669"/>
    <property type="project" value="UniProtKB-KW"/>
</dbReference>
<accession>A0AAD2BKM4</accession>
<dbReference type="EMBL" id="CATZAR010000006">
    <property type="protein sequence ID" value="CAJ0795462.1"/>
    <property type="molecule type" value="Genomic_DNA"/>
</dbReference>
<evidence type="ECO:0000313" key="3">
    <source>
        <dbReference type="Proteomes" id="UP001189756"/>
    </source>
</evidence>
<dbReference type="GO" id="GO:0030798">
    <property type="term" value="F:trans-aconitate 2-methyltransferase activity"/>
    <property type="evidence" value="ECO:0007669"/>
    <property type="project" value="UniProtKB-EC"/>
</dbReference>
<dbReference type="EMBL" id="CATZAZ010000002">
    <property type="protein sequence ID" value="CAJ0782252.1"/>
    <property type="molecule type" value="Genomic_DNA"/>
</dbReference>
<evidence type="ECO:0000313" key="1">
    <source>
        <dbReference type="EMBL" id="CAJ0782252.1"/>
    </source>
</evidence>
<evidence type="ECO:0000313" key="4">
    <source>
        <dbReference type="Proteomes" id="UP001189773"/>
    </source>
</evidence>
<protein>
    <submittedName>
        <fullName evidence="1">Trans-aconitate 2-methyltransferase</fullName>
        <ecNumber evidence="1">2.1.1.144</ecNumber>
    </submittedName>
</protein>
<dbReference type="InterPro" id="IPR023149">
    <property type="entry name" value="Trans_acon_MeTrfase_C"/>
</dbReference>
<comment type="caution">
    <text evidence="1">The sequence shown here is derived from an EMBL/GenBank/DDBJ whole genome shotgun (WGS) entry which is preliminary data.</text>
</comment>
<dbReference type="Proteomes" id="UP001189756">
    <property type="component" value="Unassembled WGS sequence"/>
</dbReference>
<keyword evidence="1" id="KW-0489">Methyltransferase</keyword>
<reference evidence="1 4" key="1">
    <citation type="submission" date="2023-07" db="EMBL/GenBank/DDBJ databases">
        <authorList>
            <person name="Peeters C."/>
        </authorList>
    </citation>
    <scope>NUCLEOTIDE SEQUENCE</scope>
    <source>
        <strain evidence="2 4">LMG 18095</strain>
        <strain evidence="1">R-77560</strain>
    </source>
</reference>
<keyword evidence="1" id="KW-0808">Transferase</keyword>
<dbReference type="AlphaFoldDB" id="A0AAD2BKM4"/>
<dbReference type="Gene3D" id="1.10.150.290">
    <property type="entry name" value="S-adenosyl-L-methionine-dependent methyltransferases"/>
    <property type="match status" value="2"/>
</dbReference>
<keyword evidence="4" id="KW-1185">Reference proteome</keyword>
<sequence length="201" mass="22317">MQHHAARLERAIEQAAVAADLAGKDERVGLQGLSPDAAPLGQRMIVAADEDIRIVRQRPKLIGKLAAGGHLAVQMPDNLDEPAHRLMREVAAVGPWAGKLKGVERTERFDARRYYALLSPLCSRVDVWRTTYMHPLQGGADAVVEWFKGSALRPFLAALSEDERPVFLTRYRDMIAQAYPALDDGTVLLPFPRLFIVATRK</sequence>
<gene>
    <name evidence="1" type="primary">tam_1</name>
    <name evidence="2" type="synonym">tam_2</name>
    <name evidence="2" type="ORF">LMG18095_02753</name>
    <name evidence="1" type="ORF">R77560_00881</name>
</gene>
<proteinExistence type="predicted"/>
<organism evidence="1 3">
    <name type="scientific">Ralstonia thomasii</name>
    <dbReference type="NCBI Taxonomy" id="3058596"/>
    <lineage>
        <taxon>Bacteria</taxon>
        <taxon>Pseudomonadati</taxon>
        <taxon>Pseudomonadota</taxon>
        <taxon>Betaproteobacteria</taxon>
        <taxon>Burkholderiales</taxon>
        <taxon>Burkholderiaceae</taxon>
        <taxon>Ralstonia</taxon>
    </lineage>
</organism>
<name>A0AAD2BKM4_9RALS</name>